<dbReference type="GO" id="GO:0005886">
    <property type="term" value="C:plasma membrane"/>
    <property type="evidence" value="ECO:0007669"/>
    <property type="project" value="UniProtKB-SubCell"/>
</dbReference>
<keyword evidence="7" id="KW-0408">Iron</keyword>
<evidence type="ECO:0000313" key="11">
    <source>
        <dbReference type="EMBL" id="OJF72891.1"/>
    </source>
</evidence>
<dbReference type="AlphaFoldDB" id="A0A1L8MQ38"/>
<dbReference type="Gene3D" id="3.40.50.300">
    <property type="entry name" value="P-loop containing nucleotide triphosphate hydrolases"/>
    <property type="match status" value="1"/>
</dbReference>
<dbReference type="RefSeq" id="WP_071793587.1">
    <property type="nucleotide sequence ID" value="NZ_LZDD01000001.1"/>
</dbReference>
<dbReference type="PROSITE" id="PS50893">
    <property type="entry name" value="ABC_TRANSPORTER_2"/>
    <property type="match status" value="1"/>
</dbReference>
<keyword evidence="3" id="KW-1003">Cell membrane</keyword>
<dbReference type="GO" id="GO:0016887">
    <property type="term" value="F:ATP hydrolysis activity"/>
    <property type="evidence" value="ECO:0007669"/>
    <property type="project" value="InterPro"/>
</dbReference>
<dbReference type="InterPro" id="IPR027417">
    <property type="entry name" value="P-loop_NTPase"/>
</dbReference>
<dbReference type="Pfam" id="PF00005">
    <property type="entry name" value="ABC_tran"/>
    <property type="match status" value="1"/>
</dbReference>
<evidence type="ECO:0000313" key="12">
    <source>
        <dbReference type="Proteomes" id="UP000182015"/>
    </source>
</evidence>
<gene>
    <name evidence="11" type="ORF">A9Q68_04935</name>
</gene>
<evidence type="ECO:0000256" key="8">
    <source>
        <dbReference type="ARBA" id="ARBA00023065"/>
    </source>
</evidence>
<keyword evidence="12" id="KW-1185">Reference proteome</keyword>
<keyword evidence="6 11" id="KW-0067">ATP-binding</keyword>
<keyword evidence="8" id="KW-0406">Ion transport</keyword>
<dbReference type="SMART" id="SM00382">
    <property type="entry name" value="AAA"/>
    <property type="match status" value="1"/>
</dbReference>
<keyword evidence="2" id="KW-0813">Transport</keyword>
<dbReference type="PROSITE" id="PS00211">
    <property type="entry name" value="ABC_TRANSPORTER_1"/>
    <property type="match status" value="1"/>
</dbReference>
<evidence type="ECO:0000256" key="2">
    <source>
        <dbReference type="ARBA" id="ARBA00022448"/>
    </source>
</evidence>
<keyword evidence="5" id="KW-0547">Nucleotide-binding</keyword>
<dbReference type="CDD" id="cd03214">
    <property type="entry name" value="ABC_Iron-Siderophores_B12_Hemin"/>
    <property type="match status" value="1"/>
</dbReference>
<keyword evidence="9" id="KW-0472">Membrane</keyword>
<evidence type="ECO:0000256" key="4">
    <source>
        <dbReference type="ARBA" id="ARBA00022496"/>
    </source>
</evidence>
<dbReference type="InterPro" id="IPR003593">
    <property type="entry name" value="AAA+_ATPase"/>
</dbReference>
<comment type="subcellular location">
    <subcellularLocation>
        <location evidence="1">Cell membrane</location>
        <topology evidence="1">Peripheral membrane protein</topology>
    </subcellularLocation>
</comment>
<dbReference type="InterPro" id="IPR017871">
    <property type="entry name" value="ABC_transporter-like_CS"/>
</dbReference>
<evidence type="ECO:0000256" key="9">
    <source>
        <dbReference type="ARBA" id="ARBA00023136"/>
    </source>
</evidence>
<sequence length="260" mass="28968">MATIQAKNLSLQYDKKTIISNLSLDFPEQKLTTIIGANGCGKSTLLKALTRILPLADGQVVIDGQAISSLPTKEVAKKMALLPQSQEVNSGITVYELVSYGRYPHLNQLGRLSTEDHQIINWALTISKLNDLRYDDVDSLSGGQKQRVWIAMALAQDTDTIFLDEPTTYLDLNHQIEVLDLLKDLVEKSHKTIIMVLHDLNLSARYSDQMIAMKEGAIIKQGSVAEIMTAKVIQDTFAIEAQIVEDPIYHCPIMLTYQLI</sequence>
<dbReference type="GO" id="GO:0006826">
    <property type="term" value="P:iron ion transport"/>
    <property type="evidence" value="ECO:0007669"/>
    <property type="project" value="UniProtKB-KW"/>
</dbReference>
<dbReference type="Proteomes" id="UP000182015">
    <property type="component" value="Unassembled WGS sequence"/>
</dbReference>
<feature type="domain" description="ABC transporter" evidence="10">
    <location>
        <begin position="4"/>
        <end position="240"/>
    </location>
</feature>
<dbReference type="FunFam" id="3.40.50.300:FF:000134">
    <property type="entry name" value="Iron-enterobactin ABC transporter ATP-binding protein"/>
    <property type="match status" value="1"/>
</dbReference>
<dbReference type="PANTHER" id="PTHR42771">
    <property type="entry name" value="IRON(3+)-HYDROXAMATE IMPORT ATP-BINDING PROTEIN FHUC"/>
    <property type="match status" value="1"/>
</dbReference>
<reference evidence="12" key="1">
    <citation type="submission" date="2016-06" db="EMBL/GenBank/DDBJ databases">
        <authorList>
            <person name="de Vries S.P.W."/>
            <person name="Hadjirin N.F."/>
            <person name="Lay E.M."/>
            <person name="Zadoks R.N."/>
            <person name="Peacock S.J."/>
            <person name="Parkhill J."/>
            <person name="Grant A.J."/>
            <person name="Mcdougall S."/>
            <person name="Holmes M.A."/>
        </authorList>
    </citation>
    <scope>NUCLEOTIDE SEQUENCE [LARGE SCALE GENOMIC DNA]</scope>
    <source>
        <strain evidence="12">NZ1587</strain>
    </source>
</reference>
<dbReference type="OrthoDB" id="9787851at2"/>
<name>A0A1L8MQ38_9STRE</name>
<dbReference type="InterPro" id="IPR051535">
    <property type="entry name" value="Siderophore_ABC-ATPase"/>
</dbReference>
<dbReference type="GO" id="GO:0005524">
    <property type="term" value="F:ATP binding"/>
    <property type="evidence" value="ECO:0007669"/>
    <property type="project" value="UniProtKB-KW"/>
</dbReference>
<dbReference type="EMBL" id="LZDD01000001">
    <property type="protein sequence ID" value="OJF72891.1"/>
    <property type="molecule type" value="Genomic_DNA"/>
</dbReference>
<evidence type="ECO:0000256" key="5">
    <source>
        <dbReference type="ARBA" id="ARBA00022741"/>
    </source>
</evidence>
<accession>A0A1L8MQ38</accession>
<evidence type="ECO:0000256" key="3">
    <source>
        <dbReference type="ARBA" id="ARBA00022475"/>
    </source>
</evidence>
<dbReference type="STRING" id="1856638.A9Q68_04935"/>
<dbReference type="SUPFAM" id="SSF52540">
    <property type="entry name" value="P-loop containing nucleoside triphosphate hydrolases"/>
    <property type="match status" value="1"/>
</dbReference>
<dbReference type="InterPro" id="IPR003439">
    <property type="entry name" value="ABC_transporter-like_ATP-bd"/>
</dbReference>
<organism evidence="11 12">
    <name type="scientific">Streptococcus bovimastitidis</name>
    <dbReference type="NCBI Taxonomy" id="1856638"/>
    <lineage>
        <taxon>Bacteria</taxon>
        <taxon>Bacillati</taxon>
        <taxon>Bacillota</taxon>
        <taxon>Bacilli</taxon>
        <taxon>Lactobacillales</taxon>
        <taxon>Streptococcaceae</taxon>
        <taxon>Streptococcus</taxon>
    </lineage>
</organism>
<evidence type="ECO:0000256" key="7">
    <source>
        <dbReference type="ARBA" id="ARBA00023004"/>
    </source>
</evidence>
<dbReference type="PANTHER" id="PTHR42771:SF4">
    <property type="entry name" value="IRON(3+)-HYDROXAMATE IMPORT ATP-BINDING PROTEIN FHUC"/>
    <property type="match status" value="1"/>
</dbReference>
<evidence type="ECO:0000256" key="6">
    <source>
        <dbReference type="ARBA" id="ARBA00022840"/>
    </source>
</evidence>
<protein>
    <submittedName>
        <fullName evidence="11">Iron ABC transporter ATP-binding protein</fullName>
    </submittedName>
</protein>
<evidence type="ECO:0000256" key="1">
    <source>
        <dbReference type="ARBA" id="ARBA00004202"/>
    </source>
</evidence>
<evidence type="ECO:0000259" key="10">
    <source>
        <dbReference type="PROSITE" id="PS50893"/>
    </source>
</evidence>
<proteinExistence type="predicted"/>
<comment type="caution">
    <text evidence="11">The sequence shown here is derived from an EMBL/GenBank/DDBJ whole genome shotgun (WGS) entry which is preliminary data.</text>
</comment>
<keyword evidence="4" id="KW-0410">Iron transport</keyword>